<reference evidence="2" key="1">
    <citation type="submission" date="2020-02" db="EMBL/GenBank/DDBJ databases">
        <authorList>
            <person name="Meier V. D."/>
        </authorList>
    </citation>
    <scope>NUCLEOTIDE SEQUENCE</scope>
    <source>
        <strain evidence="2">AVDCRST_MAG87</strain>
    </source>
</reference>
<feature type="region of interest" description="Disordered" evidence="1">
    <location>
        <begin position="1"/>
        <end position="44"/>
    </location>
</feature>
<feature type="compositionally biased region" description="Polar residues" evidence="1">
    <location>
        <begin position="1"/>
        <end position="15"/>
    </location>
</feature>
<organism evidence="2">
    <name type="scientific">uncultured Thermomicrobiales bacterium</name>
    <dbReference type="NCBI Taxonomy" id="1645740"/>
    <lineage>
        <taxon>Bacteria</taxon>
        <taxon>Pseudomonadati</taxon>
        <taxon>Thermomicrobiota</taxon>
        <taxon>Thermomicrobia</taxon>
        <taxon>Thermomicrobiales</taxon>
        <taxon>environmental samples</taxon>
    </lineage>
</organism>
<accession>A0A6J4UTC5</accession>
<evidence type="ECO:0000256" key="1">
    <source>
        <dbReference type="SAM" id="MobiDB-lite"/>
    </source>
</evidence>
<protein>
    <submittedName>
        <fullName evidence="2">Uncharacterized protein</fullName>
    </submittedName>
</protein>
<sequence>MNATGPANEPQSWRTTARHEVRGQAPSLEAPSSAFADDGVLDRD</sequence>
<proteinExistence type="predicted"/>
<dbReference type="EMBL" id="CADCWJ010000294">
    <property type="protein sequence ID" value="CAA9557400.1"/>
    <property type="molecule type" value="Genomic_DNA"/>
</dbReference>
<dbReference type="AlphaFoldDB" id="A0A6J4UTC5"/>
<evidence type="ECO:0000313" key="2">
    <source>
        <dbReference type="EMBL" id="CAA9557400.1"/>
    </source>
</evidence>
<gene>
    <name evidence="2" type="ORF">AVDCRST_MAG87-1306</name>
</gene>
<name>A0A6J4UTC5_9BACT</name>